<dbReference type="CDD" id="cd00082">
    <property type="entry name" value="HisKA"/>
    <property type="match status" value="1"/>
</dbReference>
<evidence type="ECO:0000256" key="13">
    <source>
        <dbReference type="SAM" id="SignalP"/>
    </source>
</evidence>
<dbReference type="Pfam" id="PF00512">
    <property type="entry name" value="HisKA"/>
    <property type="match status" value="1"/>
</dbReference>
<evidence type="ECO:0000256" key="4">
    <source>
        <dbReference type="ARBA" id="ARBA00022553"/>
    </source>
</evidence>
<gene>
    <name evidence="15" type="ORF">SAMN05421819_1659</name>
</gene>
<evidence type="ECO:0000256" key="6">
    <source>
        <dbReference type="ARBA" id="ARBA00022692"/>
    </source>
</evidence>
<evidence type="ECO:0000313" key="15">
    <source>
        <dbReference type="EMBL" id="SEG00733.1"/>
    </source>
</evidence>
<evidence type="ECO:0000313" key="16">
    <source>
        <dbReference type="Proteomes" id="UP000236728"/>
    </source>
</evidence>
<comment type="subcellular location">
    <subcellularLocation>
        <location evidence="2">Membrane</location>
        <topology evidence="2">Multi-pass membrane protein</topology>
    </subcellularLocation>
</comment>
<evidence type="ECO:0000256" key="8">
    <source>
        <dbReference type="ARBA" id="ARBA00022777"/>
    </source>
</evidence>
<dbReference type="Gene3D" id="1.10.287.130">
    <property type="match status" value="1"/>
</dbReference>
<dbReference type="OrthoDB" id="108917at2"/>
<evidence type="ECO:0000256" key="10">
    <source>
        <dbReference type="ARBA" id="ARBA00022989"/>
    </source>
</evidence>
<dbReference type="Proteomes" id="UP000236728">
    <property type="component" value="Unassembled WGS sequence"/>
</dbReference>
<dbReference type="InterPro" id="IPR036890">
    <property type="entry name" value="HATPase_C_sf"/>
</dbReference>
<name>A0A1H5WN60_9BACT</name>
<dbReference type="SMART" id="SM00388">
    <property type="entry name" value="HisKA"/>
    <property type="match status" value="1"/>
</dbReference>
<dbReference type="SUPFAM" id="SSF47384">
    <property type="entry name" value="Homodimeric domain of signal transducing histidine kinase"/>
    <property type="match status" value="1"/>
</dbReference>
<dbReference type="AlphaFoldDB" id="A0A1H5WN60"/>
<evidence type="ECO:0000259" key="14">
    <source>
        <dbReference type="PROSITE" id="PS50109"/>
    </source>
</evidence>
<evidence type="ECO:0000256" key="7">
    <source>
        <dbReference type="ARBA" id="ARBA00022741"/>
    </source>
</evidence>
<keyword evidence="11" id="KW-0902">Two-component regulatory system</keyword>
<dbReference type="SUPFAM" id="SSF55874">
    <property type="entry name" value="ATPase domain of HSP90 chaperone/DNA topoisomerase II/histidine kinase"/>
    <property type="match status" value="1"/>
</dbReference>
<dbReference type="InterPro" id="IPR005467">
    <property type="entry name" value="His_kinase_dom"/>
</dbReference>
<evidence type="ECO:0000256" key="5">
    <source>
        <dbReference type="ARBA" id="ARBA00022679"/>
    </source>
</evidence>
<dbReference type="PANTHER" id="PTHR45569">
    <property type="entry name" value="SENSOR PROTEIN KDPD"/>
    <property type="match status" value="1"/>
</dbReference>
<dbReference type="InterPro" id="IPR036097">
    <property type="entry name" value="HisK_dim/P_sf"/>
</dbReference>
<reference evidence="15 16" key="1">
    <citation type="submission" date="2016-10" db="EMBL/GenBank/DDBJ databases">
        <authorList>
            <person name="de Groot N.N."/>
        </authorList>
    </citation>
    <scope>NUCLEOTIDE SEQUENCE [LARGE SCALE GENOMIC DNA]</scope>
    <source>
        <strain evidence="15 16">DSM 22489</strain>
    </source>
</reference>
<dbReference type="InterPro" id="IPR025201">
    <property type="entry name" value="KdpD_TM"/>
</dbReference>
<protein>
    <recommendedName>
        <fullName evidence="3">histidine kinase</fullName>
        <ecNumber evidence="3">2.7.13.3</ecNumber>
    </recommendedName>
</protein>
<keyword evidence="4" id="KW-0597">Phosphoprotein</keyword>
<feature type="signal peptide" evidence="13">
    <location>
        <begin position="1"/>
        <end position="17"/>
    </location>
</feature>
<keyword evidence="7" id="KW-0547">Nucleotide-binding</keyword>
<dbReference type="EMBL" id="FNVA01000002">
    <property type="protein sequence ID" value="SEG00733.1"/>
    <property type="molecule type" value="Genomic_DNA"/>
</dbReference>
<dbReference type="GO" id="GO:0000155">
    <property type="term" value="F:phosphorelay sensor kinase activity"/>
    <property type="evidence" value="ECO:0007669"/>
    <property type="project" value="InterPro"/>
</dbReference>
<keyword evidence="8 15" id="KW-0418">Kinase</keyword>
<dbReference type="InterPro" id="IPR052023">
    <property type="entry name" value="Histidine_kinase_KdpD"/>
</dbReference>
<keyword evidence="13" id="KW-0732">Signal</keyword>
<dbReference type="InterPro" id="IPR003594">
    <property type="entry name" value="HATPase_dom"/>
</dbReference>
<evidence type="ECO:0000256" key="11">
    <source>
        <dbReference type="ARBA" id="ARBA00023012"/>
    </source>
</evidence>
<dbReference type="GO" id="GO:0005524">
    <property type="term" value="F:ATP binding"/>
    <property type="evidence" value="ECO:0007669"/>
    <property type="project" value="UniProtKB-KW"/>
</dbReference>
<dbReference type="EC" id="2.7.13.3" evidence="3"/>
<dbReference type="GO" id="GO:0005886">
    <property type="term" value="C:plasma membrane"/>
    <property type="evidence" value="ECO:0007669"/>
    <property type="project" value="TreeGrafter"/>
</dbReference>
<evidence type="ECO:0000256" key="12">
    <source>
        <dbReference type="ARBA" id="ARBA00023136"/>
    </source>
</evidence>
<sequence>MRSIVAALCCSAILVAAGAALSRAVPLATAIPLFLMPLLYIAWRLPFNVAATACCATTLTLDFFFTEPRYTLRMSSAQDVATLACFLIVVLTISRLSSRLSEKTTTLIERDAAQLSLHHLAERCLVLDWRESLPTELCYTVRECFAFDEVSLWDDIESRYISTGTTTSREALQAAFMAAQDFDLPRSRQSIRLLRSGVRPIGSLQLQGSMPDESILGSIATLVALTLERARALTSEVQAQFEKNSEQLRSSVLDGLAHSIKTPLTTISVASAGVIAMGHMTEPQTRLLARIEDQAHYIAGLTDKLLRTARLDAKITPKRRVIDLLELTSDVLHELDSPAARRVERTGARNIISVSTDPELLRMALLQVAENALKYSPPESIVTIDLQAEGSYVTIAIHNDGSYIPPEESRLIFKRFYRSPRVEQSAPGTGLGLSVATRAIEALGGTIFLSSDPSSGTTFTITIPSGEEFDARFDSHRRR</sequence>
<keyword evidence="6" id="KW-0812">Transmembrane</keyword>
<proteinExistence type="predicted"/>
<dbReference type="InterPro" id="IPR038318">
    <property type="entry name" value="KdpD_sf"/>
</dbReference>
<organism evidence="15 16">
    <name type="scientific">Bryocella elongata</name>
    <dbReference type="NCBI Taxonomy" id="863522"/>
    <lineage>
        <taxon>Bacteria</taxon>
        <taxon>Pseudomonadati</taxon>
        <taxon>Acidobacteriota</taxon>
        <taxon>Terriglobia</taxon>
        <taxon>Terriglobales</taxon>
        <taxon>Acidobacteriaceae</taxon>
        <taxon>Bryocella</taxon>
    </lineage>
</organism>
<dbReference type="Pfam" id="PF02518">
    <property type="entry name" value="HATPase_c"/>
    <property type="match status" value="1"/>
</dbReference>
<keyword evidence="9" id="KW-0067">ATP-binding</keyword>
<keyword evidence="5" id="KW-0808">Transferase</keyword>
<feature type="chain" id="PRO_5009288481" description="histidine kinase" evidence="13">
    <location>
        <begin position="18"/>
        <end position="479"/>
    </location>
</feature>
<dbReference type="SMART" id="SM00387">
    <property type="entry name" value="HATPase_c"/>
    <property type="match status" value="1"/>
</dbReference>
<evidence type="ECO:0000256" key="2">
    <source>
        <dbReference type="ARBA" id="ARBA00004141"/>
    </source>
</evidence>
<keyword evidence="12" id="KW-0472">Membrane</keyword>
<keyword evidence="16" id="KW-1185">Reference proteome</keyword>
<feature type="domain" description="Histidine kinase" evidence="14">
    <location>
        <begin position="255"/>
        <end position="467"/>
    </location>
</feature>
<dbReference type="PANTHER" id="PTHR45569:SF1">
    <property type="entry name" value="SENSOR PROTEIN KDPD"/>
    <property type="match status" value="1"/>
</dbReference>
<evidence type="ECO:0000256" key="3">
    <source>
        <dbReference type="ARBA" id="ARBA00012438"/>
    </source>
</evidence>
<keyword evidence="10" id="KW-1133">Transmembrane helix</keyword>
<dbReference type="Gene3D" id="1.20.120.620">
    <property type="entry name" value="Backbone structure of the membrane domain of e. Coli histidine kinase receptor kdpd"/>
    <property type="match status" value="1"/>
</dbReference>
<dbReference type="PRINTS" id="PR00344">
    <property type="entry name" value="BCTRLSENSOR"/>
</dbReference>
<dbReference type="Pfam" id="PF13493">
    <property type="entry name" value="DUF4118"/>
    <property type="match status" value="1"/>
</dbReference>
<dbReference type="Gene3D" id="3.30.565.10">
    <property type="entry name" value="Histidine kinase-like ATPase, C-terminal domain"/>
    <property type="match status" value="1"/>
</dbReference>
<dbReference type="InterPro" id="IPR004358">
    <property type="entry name" value="Sig_transdc_His_kin-like_C"/>
</dbReference>
<accession>A0A1H5WN60</accession>
<evidence type="ECO:0000256" key="9">
    <source>
        <dbReference type="ARBA" id="ARBA00022840"/>
    </source>
</evidence>
<dbReference type="InterPro" id="IPR003661">
    <property type="entry name" value="HisK_dim/P_dom"/>
</dbReference>
<dbReference type="PROSITE" id="PS50109">
    <property type="entry name" value="HIS_KIN"/>
    <property type="match status" value="1"/>
</dbReference>
<comment type="catalytic activity">
    <reaction evidence="1">
        <text>ATP + protein L-histidine = ADP + protein N-phospho-L-histidine.</text>
        <dbReference type="EC" id="2.7.13.3"/>
    </reaction>
</comment>
<dbReference type="RefSeq" id="WP_160115062.1">
    <property type="nucleotide sequence ID" value="NZ_FNVA01000002.1"/>
</dbReference>
<evidence type="ECO:0000256" key="1">
    <source>
        <dbReference type="ARBA" id="ARBA00000085"/>
    </source>
</evidence>